<dbReference type="EMBL" id="CM042010">
    <property type="protein sequence ID" value="KAI3782128.1"/>
    <property type="molecule type" value="Genomic_DNA"/>
</dbReference>
<evidence type="ECO:0000313" key="2">
    <source>
        <dbReference type="Proteomes" id="UP001055811"/>
    </source>
</evidence>
<name>A0ACB9GG16_CICIN</name>
<evidence type="ECO:0000313" key="1">
    <source>
        <dbReference type="EMBL" id="KAI3782128.1"/>
    </source>
</evidence>
<dbReference type="Proteomes" id="UP001055811">
    <property type="component" value="Linkage Group LG02"/>
</dbReference>
<organism evidence="1 2">
    <name type="scientific">Cichorium intybus</name>
    <name type="common">Chicory</name>
    <dbReference type="NCBI Taxonomy" id="13427"/>
    <lineage>
        <taxon>Eukaryota</taxon>
        <taxon>Viridiplantae</taxon>
        <taxon>Streptophyta</taxon>
        <taxon>Embryophyta</taxon>
        <taxon>Tracheophyta</taxon>
        <taxon>Spermatophyta</taxon>
        <taxon>Magnoliopsida</taxon>
        <taxon>eudicotyledons</taxon>
        <taxon>Gunneridae</taxon>
        <taxon>Pentapetalae</taxon>
        <taxon>asterids</taxon>
        <taxon>campanulids</taxon>
        <taxon>Asterales</taxon>
        <taxon>Asteraceae</taxon>
        <taxon>Cichorioideae</taxon>
        <taxon>Cichorieae</taxon>
        <taxon>Cichoriinae</taxon>
        <taxon>Cichorium</taxon>
    </lineage>
</organism>
<proteinExistence type="predicted"/>
<reference evidence="1 2" key="2">
    <citation type="journal article" date="2022" name="Mol. Ecol. Resour.">
        <title>The genomes of chicory, endive, great burdock and yacon provide insights into Asteraceae paleo-polyploidization history and plant inulin production.</title>
        <authorList>
            <person name="Fan W."/>
            <person name="Wang S."/>
            <person name="Wang H."/>
            <person name="Wang A."/>
            <person name="Jiang F."/>
            <person name="Liu H."/>
            <person name="Zhao H."/>
            <person name="Xu D."/>
            <person name="Zhang Y."/>
        </authorList>
    </citation>
    <scope>NUCLEOTIDE SEQUENCE [LARGE SCALE GENOMIC DNA]</scope>
    <source>
        <strain evidence="2">cv. Punajuju</strain>
        <tissue evidence="1">Leaves</tissue>
    </source>
</reference>
<sequence length="120" mass="12081">MNPRLNTPVSGHSLFATVAPPPSQLPPDPPIATGFMTGTLQGAAFGDLDPHNFAIADSAFGTVGGVGGDGIFVPMLTLVVGFDAKSAAALSKYDNGGIGIIVLVQSKSTASMHGSTNSRL</sequence>
<comment type="caution">
    <text evidence="1">The sequence shown here is derived from an EMBL/GenBank/DDBJ whole genome shotgun (WGS) entry which is preliminary data.</text>
</comment>
<gene>
    <name evidence="1" type="ORF">L2E82_12161</name>
</gene>
<protein>
    <submittedName>
        <fullName evidence="1">Uncharacterized protein</fullName>
    </submittedName>
</protein>
<keyword evidence="2" id="KW-1185">Reference proteome</keyword>
<accession>A0ACB9GG16</accession>
<reference evidence="2" key="1">
    <citation type="journal article" date="2022" name="Mol. Ecol. Resour.">
        <title>The genomes of chicory, endive, great burdock and yacon provide insights into Asteraceae palaeo-polyploidization history and plant inulin production.</title>
        <authorList>
            <person name="Fan W."/>
            <person name="Wang S."/>
            <person name="Wang H."/>
            <person name="Wang A."/>
            <person name="Jiang F."/>
            <person name="Liu H."/>
            <person name="Zhao H."/>
            <person name="Xu D."/>
            <person name="Zhang Y."/>
        </authorList>
    </citation>
    <scope>NUCLEOTIDE SEQUENCE [LARGE SCALE GENOMIC DNA]</scope>
    <source>
        <strain evidence="2">cv. Punajuju</strain>
    </source>
</reference>